<evidence type="ECO:0000256" key="7">
    <source>
        <dbReference type="ARBA" id="ARBA00023016"/>
    </source>
</evidence>
<sequence length="387" mass="42384">MSKRDYYVVLEVERSASIDEIKKAYRKKAMQYHPDKNPGDKEAEEKFKEVAEAYAILGDEQKRARYDRYGHAGEQMGGFGGGDPFGFGGGVDLSEALRQFMEQGFGGFGDIFGGGSHRRKRNTRKRGADLQIRLKLDLEEIATGTRKKIKVNKKIECATCNGSGSAKYSKTVQCPHCKGNGEIRQVSQSLFGQFVNIQTCPRCNGEGQVIENPCATCGGEGRVNGTKTIEINVPAGVKNGNYIPLNGEGHAGLRGGSPGDLIVHIEEKPHKIFERQGDDVVVLLPISFVDLALGAEIEIPTLTGKSKLTIAPGTQTGKILRMRGKGIPHLNGAGIGDQLVQVQVYIPERLSSHEKNVLKELAQSNNFKPDEHAKKSMFQKFREALNL</sequence>
<dbReference type="SUPFAM" id="SSF46565">
    <property type="entry name" value="Chaperone J-domain"/>
    <property type="match status" value="1"/>
</dbReference>
<dbReference type="Pfam" id="PF01556">
    <property type="entry name" value="DnaJ_C"/>
    <property type="match status" value="1"/>
</dbReference>
<dbReference type="PRINTS" id="PR00625">
    <property type="entry name" value="JDOMAIN"/>
</dbReference>
<keyword evidence="5 12" id="KW-0863">Zinc-finger</keyword>
<dbReference type="SUPFAM" id="SSF49493">
    <property type="entry name" value="HSP40/DnaJ peptide-binding domain"/>
    <property type="match status" value="2"/>
</dbReference>
<dbReference type="NCBIfam" id="NF008035">
    <property type="entry name" value="PRK10767.1"/>
    <property type="match status" value="1"/>
</dbReference>
<keyword evidence="2 12" id="KW-0235">DNA replication</keyword>
<gene>
    <name evidence="12 16" type="primary">dnaJ</name>
    <name evidence="16" type="ORF">ENJ10_13855</name>
</gene>
<feature type="binding site" evidence="12">
    <location>
        <position position="214"/>
    </location>
    <ligand>
        <name>Zn(2+)</name>
        <dbReference type="ChEBI" id="CHEBI:29105"/>
        <label>1</label>
    </ligand>
</feature>
<dbReference type="GO" id="GO:0009408">
    <property type="term" value="P:response to heat"/>
    <property type="evidence" value="ECO:0007669"/>
    <property type="project" value="InterPro"/>
</dbReference>
<dbReference type="InterPro" id="IPR001305">
    <property type="entry name" value="HSP_DnaJ_Cys-rich_dom"/>
</dbReference>
<feature type="domain" description="J" evidence="14">
    <location>
        <begin position="5"/>
        <end position="70"/>
    </location>
</feature>
<comment type="caution">
    <text evidence="16">The sequence shown here is derived from an EMBL/GenBank/DDBJ whole genome shotgun (WGS) entry which is preliminary data.</text>
</comment>
<dbReference type="CDD" id="cd10719">
    <property type="entry name" value="DnaJ_zf"/>
    <property type="match status" value="1"/>
</dbReference>
<evidence type="ECO:0000259" key="14">
    <source>
        <dbReference type="PROSITE" id="PS50076"/>
    </source>
</evidence>
<keyword evidence="6 12" id="KW-0862">Zinc</keyword>
<feature type="binding site" evidence="12">
    <location>
        <position position="177"/>
    </location>
    <ligand>
        <name>Zn(2+)</name>
        <dbReference type="ChEBI" id="CHEBI:29105"/>
        <label>2</label>
    </ligand>
</feature>
<dbReference type="InterPro" id="IPR036410">
    <property type="entry name" value="HSP_DnaJ_Cys-rich_dom_sf"/>
</dbReference>
<comment type="subcellular location">
    <subcellularLocation>
        <location evidence="12">Cytoplasm</location>
    </subcellularLocation>
</comment>
<evidence type="ECO:0000256" key="13">
    <source>
        <dbReference type="PROSITE-ProRule" id="PRU00546"/>
    </source>
</evidence>
<feature type="zinc finger region" description="CR-type" evidence="13">
    <location>
        <begin position="144"/>
        <end position="226"/>
    </location>
</feature>
<evidence type="ECO:0000313" key="16">
    <source>
        <dbReference type="EMBL" id="HED11772.1"/>
    </source>
</evidence>
<feature type="domain" description="CR-type" evidence="15">
    <location>
        <begin position="144"/>
        <end position="226"/>
    </location>
</feature>
<comment type="domain">
    <text evidence="12">The J domain is necessary and sufficient to stimulate DnaK ATPase activity. Zinc center 1 plays an important role in the autonomous, DnaK-independent chaperone activity of DnaJ. Zinc center 2 is essential for interaction with DnaK and for DnaJ activity.</text>
</comment>
<dbReference type="FunFam" id="2.60.260.20:FF:000005">
    <property type="entry name" value="Chaperone protein dnaJ 1, mitochondrial"/>
    <property type="match status" value="1"/>
</dbReference>
<evidence type="ECO:0000256" key="8">
    <source>
        <dbReference type="ARBA" id="ARBA00023186"/>
    </source>
</evidence>
<evidence type="ECO:0000256" key="11">
    <source>
        <dbReference type="ARBA" id="ARBA00067609"/>
    </source>
</evidence>
<comment type="subunit">
    <text evidence="12">Homodimer.</text>
</comment>
<dbReference type="InterPro" id="IPR012724">
    <property type="entry name" value="DnaJ"/>
</dbReference>
<dbReference type="InterPro" id="IPR036869">
    <property type="entry name" value="J_dom_sf"/>
</dbReference>
<dbReference type="CDD" id="cd06257">
    <property type="entry name" value="DnaJ"/>
    <property type="match status" value="1"/>
</dbReference>
<evidence type="ECO:0000256" key="1">
    <source>
        <dbReference type="ARBA" id="ARBA00022490"/>
    </source>
</evidence>
<dbReference type="NCBIfam" id="TIGR02349">
    <property type="entry name" value="DnaJ_bact"/>
    <property type="match status" value="1"/>
</dbReference>
<feature type="repeat" description="CXXCXGXG motif" evidence="12">
    <location>
        <begin position="200"/>
        <end position="207"/>
    </location>
</feature>
<feature type="binding site" evidence="12">
    <location>
        <position position="160"/>
    </location>
    <ligand>
        <name>Zn(2+)</name>
        <dbReference type="ChEBI" id="CHEBI:29105"/>
        <label>1</label>
    </ligand>
</feature>
<feature type="binding site" evidence="12">
    <location>
        <position position="200"/>
    </location>
    <ligand>
        <name>Zn(2+)</name>
        <dbReference type="ChEBI" id="CHEBI:29105"/>
        <label>2</label>
    </ligand>
</feature>
<evidence type="ECO:0000256" key="2">
    <source>
        <dbReference type="ARBA" id="ARBA00022705"/>
    </source>
</evidence>
<evidence type="ECO:0000259" key="15">
    <source>
        <dbReference type="PROSITE" id="PS51188"/>
    </source>
</evidence>
<dbReference type="HAMAP" id="MF_01152">
    <property type="entry name" value="DnaJ"/>
    <property type="match status" value="1"/>
</dbReference>
<dbReference type="GO" id="GO:0006260">
    <property type="term" value="P:DNA replication"/>
    <property type="evidence" value="ECO:0007669"/>
    <property type="project" value="UniProtKB-KW"/>
</dbReference>
<dbReference type="GO" id="GO:0051082">
    <property type="term" value="F:unfolded protein binding"/>
    <property type="evidence" value="ECO:0007669"/>
    <property type="project" value="UniProtKB-UniRule"/>
</dbReference>
<accession>A0A7V1PVT6</accession>
<evidence type="ECO:0000256" key="3">
    <source>
        <dbReference type="ARBA" id="ARBA00022723"/>
    </source>
</evidence>
<dbReference type="AlphaFoldDB" id="A0A7V1PVT6"/>
<evidence type="ECO:0000256" key="10">
    <source>
        <dbReference type="ARBA" id="ARBA00061004"/>
    </source>
</evidence>
<comment type="function">
    <text evidence="9 12">Participates actively in the response to hyperosmotic and heat shock by preventing the aggregation of stress-denatured proteins and by disaggregating proteins, also in an autonomous, DnaK-independent fashion. Unfolded proteins bind initially to DnaJ; upon interaction with the DnaJ-bound protein, DnaK hydrolyzes its bound ATP, resulting in the formation of a stable complex. GrpE releases ADP from DnaK; ATP binding to DnaK triggers the release of the substrate protein, thus completing the reaction cycle. Several rounds of ATP-dependent interactions between DnaJ, DnaK and GrpE are required for fully efficient folding. Also involved, together with DnaK and GrpE, in the DNA replication of plasmids through activation of initiation proteins.</text>
</comment>
<dbReference type="SMART" id="SM00271">
    <property type="entry name" value="DnaJ"/>
    <property type="match status" value="1"/>
</dbReference>
<feature type="binding site" evidence="12">
    <location>
        <position position="157"/>
    </location>
    <ligand>
        <name>Zn(2+)</name>
        <dbReference type="ChEBI" id="CHEBI:29105"/>
        <label>1</label>
    </ligand>
</feature>
<feature type="binding site" evidence="12">
    <location>
        <position position="174"/>
    </location>
    <ligand>
        <name>Zn(2+)</name>
        <dbReference type="ChEBI" id="CHEBI:29105"/>
        <label>2</label>
    </ligand>
</feature>
<feature type="binding site" evidence="12">
    <location>
        <position position="217"/>
    </location>
    <ligand>
        <name>Zn(2+)</name>
        <dbReference type="ChEBI" id="CHEBI:29105"/>
        <label>1</label>
    </ligand>
</feature>
<keyword evidence="1 12" id="KW-0963">Cytoplasm</keyword>
<dbReference type="InterPro" id="IPR002939">
    <property type="entry name" value="DnaJ_C"/>
</dbReference>
<keyword evidence="4 12" id="KW-0677">Repeat</keyword>
<dbReference type="PANTHER" id="PTHR43096:SF48">
    <property type="entry name" value="CHAPERONE PROTEIN DNAJ"/>
    <property type="match status" value="1"/>
</dbReference>
<dbReference type="Gene3D" id="2.60.260.20">
    <property type="entry name" value="Urease metallochaperone UreE, N-terminal domain"/>
    <property type="match status" value="2"/>
</dbReference>
<dbReference type="Gene3D" id="1.10.287.110">
    <property type="entry name" value="DnaJ domain"/>
    <property type="match status" value="1"/>
</dbReference>
<keyword evidence="3 12" id="KW-0479">Metal-binding</keyword>
<feature type="repeat" description="CXXCXGXG motif" evidence="12">
    <location>
        <begin position="174"/>
        <end position="181"/>
    </location>
</feature>
<evidence type="ECO:0000256" key="6">
    <source>
        <dbReference type="ARBA" id="ARBA00022833"/>
    </source>
</evidence>
<dbReference type="Pfam" id="PF00226">
    <property type="entry name" value="DnaJ"/>
    <property type="match status" value="1"/>
</dbReference>
<dbReference type="PROSITE" id="PS51188">
    <property type="entry name" value="ZF_CR"/>
    <property type="match status" value="1"/>
</dbReference>
<feature type="repeat" description="CXXCXGXG motif" evidence="12">
    <location>
        <begin position="157"/>
        <end position="164"/>
    </location>
</feature>
<dbReference type="InterPro" id="IPR008971">
    <property type="entry name" value="HSP40/DnaJ_pept-bd"/>
</dbReference>
<dbReference type="PROSITE" id="PS50076">
    <property type="entry name" value="DNAJ_2"/>
    <property type="match status" value="1"/>
</dbReference>
<evidence type="ECO:0000256" key="12">
    <source>
        <dbReference type="HAMAP-Rule" id="MF_01152"/>
    </source>
</evidence>
<protein>
    <recommendedName>
        <fullName evidence="11 12">Chaperone protein DnaJ</fullName>
    </recommendedName>
</protein>
<proteinExistence type="inferred from homology"/>
<comment type="cofactor">
    <cofactor evidence="12">
        <name>Zn(2+)</name>
        <dbReference type="ChEBI" id="CHEBI:29105"/>
    </cofactor>
    <text evidence="12">Binds 2 Zn(2+) ions per monomer.</text>
</comment>
<keyword evidence="8 12" id="KW-0143">Chaperone</keyword>
<dbReference type="GO" id="GO:0008270">
    <property type="term" value="F:zinc ion binding"/>
    <property type="evidence" value="ECO:0007669"/>
    <property type="project" value="UniProtKB-UniRule"/>
</dbReference>
<dbReference type="SUPFAM" id="SSF57938">
    <property type="entry name" value="DnaJ/Hsp40 cysteine-rich domain"/>
    <property type="match status" value="1"/>
</dbReference>
<evidence type="ECO:0000256" key="5">
    <source>
        <dbReference type="ARBA" id="ARBA00022771"/>
    </source>
</evidence>
<dbReference type="InterPro" id="IPR001623">
    <property type="entry name" value="DnaJ_domain"/>
</dbReference>
<dbReference type="Pfam" id="PF00684">
    <property type="entry name" value="DnaJ_CXXCXGXG"/>
    <property type="match status" value="1"/>
</dbReference>
<dbReference type="PROSITE" id="PS00636">
    <property type="entry name" value="DNAJ_1"/>
    <property type="match status" value="1"/>
</dbReference>
<evidence type="ECO:0000256" key="4">
    <source>
        <dbReference type="ARBA" id="ARBA00022737"/>
    </source>
</evidence>
<dbReference type="CDD" id="cd10747">
    <property type="entry name" value="DnaJ_C"/>
    <property type="match status" value="1"/>
</dbReference>
<evidence type="ECO:0000256" key="9">
    <source>
        <dbReference type="ARBA" id="ARBA00053423"/>
    </source>
</evidence>
<dbReference type="GO" id="GO:0042026">
    <property type="term" value="P:protein refolding"/>
    <property type="evidence" value="ECO:0007669"/>
    <property type="project" value="TreeGrafter"/>
</dbReference>
<dbReference type="EMBL" id="DRLD01000390">
    <property type="protein sequence ID" value="HED11772.1"/>
    <property type="molecule type" value="Genomic_DNA"/>
</dbReference>
<dbReference type="FunFam" id="2.10.230.10:FF:000002">
    <property type="entry name" value="Molecular chaperone DnaJ"/>
    <property type="match status" value="1"/>
</dbReference>
<feature type="binding site" evidence="12">
    <location>
        <position position="203"/>
    </location>
    <ligand>
        <name>Zn(2+)</name>
        <dbReference type="ChEBI" id="CHEBI:29105"/>
        <label>2</label>
    </ligand>
</feature>
<dbReference type="Gene3D" id="6.20.20.10">
    <property type="match status" value="2"/>
</dbReference>
<keyword evidence="7 12" id="KW-0346">Stress response</keyword>
<dbReference type="GO" id="GO:0005737">
    <property type="term" value="C:cytoplasm"/>
    <property type="evidence" value="ECO:0007669"/>
    <property type="project" value="UniProtKB-SubCell"/>
</dbReference>
<comment type="similarity">
    <text evidence="10 12">Belongs to the DnaJ family.</text>
</comment>
<name>A0A7V1PVT6_CALAY</name>
<feature type="repeat" description="CXXCXGXG motif" evidence="12">
    <location>
        <begin position="214"/>
        <end position="221"/>
    </location>
</feature>
<dbReference type="InterPro" id="IPR018253">
    <property type="entry name" value="DnaJ_domain_CS"/>
</dbReference>
<dbReference type="GO" id="GO:0005524">
    <property type="term" value="F:ATP binding"/>
    <property type="evidence" value="ECO:0007669"/>
    <property type="project" value="InterPro"/>
</dbReference>
<dbReference type="Proteomes" id="UP000886005">
    <property type="component" value="Unassembled WGS sequence"/>
</dbReference>
<dbReference type="GO" id="GO:0031072">
    <property type="term" value="F:heat shock protein binding"/>
    <property type="evidence" value="ECO:0007669"/>
    <property type="project" value="InterPro"/>
</dbReference>
<reference evidence="16" key="1">
    <citation type="journal article" date="2020" name="mSystems">
        <title>Genome- and Community-Level Interaction Insights into Carbon Utilization and Element Cycling Functions of Hydrothermarchaeota in Hydrothermal Sediment.</title>
        <authorList>
            <person name="Zhou Z."/>
            <person name="Liu Y."/>
            <person name="Xu W."/>
            <person name="Pan J."/>
            <person name="Luo Z.H."/>
            <person name="Li M."/>
        </authorList>
    </citation>
    <scope>NUCLEOTIDE SEQUENCE [LARGE SCALE GENOMIC DNA]</scope>
    <source>
        <strain evidence="16">HyVt-456</strain>
    </source>
</reference>
<organism evidence="16">
    <name type="scientific">Caldithrix abyssi</name>
    <dbReference type="NCBI Taxonomy" id="187145"/>
    <lineage>
        <taxon>Bacteria</taxon>
        <taxon>Pseudomonadati</taxon>
        <taxon>Calditrichota</taxon>
        <taxon>Calditrichia</taxon>
        <taxon>Calditrichales</taxon>
        <taxon>Calditrichaceae</taxon>
        <taxon>Caldithrix</taxon>
    </lineage>
</organism>
<dbReference type="FunFam" id="1.10.287.110:FF:000034">
    <property type="entry name" value="Chaperone protein DnaJ"/>
    <property type="match status" value="1"/>
</dbReference>
<dbReference type="PANTHER" id="PTHR43096">
    <property type="entry name" value="DNAJ HOMOLOG 1, MITOCHONDRIAL-RELATED"/>
    <property type="match status" value="1"/>
</dbReference>